<keyword evidence="2" id="KW-1185">Reference proteome</keyword>
<evidence type="ECO:0000313" key="1">
    <source>
        <dbReference type="EMBL" id="SSC67704.1"/>
    </source>
</evidence>
<protein>
    <recommendedName>
        <fullName evidence="3">Antitoxin Xre/MbcA/ParS-like toxin-binding domain-containing protein</fullName>
    </recommendedName>
</protein>
<accession>A0A376AIX6</accession>
<evidence type="ECO:0000313" key="2">
    <source>
        <dbReference type="Proteomes" id="UP000254764"/>
    </source>
</evidence>
<dbReference type="EMBL" id="UEYP01000005">
    <property type="protein sequence ID" value="SSC67704.1"/>
    <property type="molecule type" value="Genomic_DNA"/>
</dbReference>
<sequence length="179" mass="18897">MKFSRPEPSVSRLGHATERNGIPFLIAETHSMKTTGKNPRPAQPLRQITVDAGLLPKAPDAKRGQAAADRPATATVNIVAPVHPAVSAARLQMKQQAMTSALRKVGAAVDSGEMPAAEAKRLVLGRVVRGLGSVEAAEKWYRSHHIAELGGRTPAQLVRAGELKALLGHLDTTKAGSKA</sequence>
<proteinExistence type="predicted"/>
<gene>
    <name evidence="1" type="ORF">RHIZ70_3412</name>
</gene>
<dbReference type="AlphaFoldDB" id="A0A376AIX6"/>
<evidence type="ECO:0008006" key="3">
    <source>
        <dbReference type="Google" id="ProtNLM"/>
    </source>
</evidence>
<organism evidence="1 2">
    <name type="scientific">Ciceribacter selenitireducens ATCC BAA-1503</name>
    <dbReference type="NCBI Taxonomy" id="1336235"/>
    <lineage>
        <taxon>Bacteria</taxon>
        <taxon>Pseudomonadati</taxon>
        <taxon>Pseudomonadota</taxon>
        <taxon>Alphaproteobacteria</taxon>
        <taxon>Hyphomicrobiales</taxon>
        <taxon>Rhizobiaceae</taxon>
        <taxon>Ciceribacter</taxon>
    </lineage>
</organism>
<name>A0A376AIX6_9HYPH</name>
<dbReference type="Proteomes" id="UP000254764">
    <property type="component" value="Unassembled WGS sequence"/>
</dbReference>
<reference evidence="2" key="1">
    <citation type="submission" date="2018-07" db="EMBL/GenBank/DDBJ databases">
        <authorList>
            <person name="Peiro R."/>
            <person name="Begona"/>
            <person name="Cbmso G."/>
            <person name="Lopez M."/>
            <person name="Gonzalez S."/>
        </authorList>
    </citation>
    <scope>NUCLEOTIDE SEQUENCE [LARGE SCALE GENOMIC DNA]</scope>
</reference>